<proteinExistence type="predicted"/>
<comment type="caution">
    <text evidence="1">The sequence shown here is derived from an EMBL/GenBank/DDBJ whole genome shotgun (WGS) entry which is preliminary data.</text>
</comment>
<accession>A0ABR7LP81</accession>
<evidence type="ECO:0000313" key="1">
    <source>
        <dbReference type="EMBL" id="MBC6466556.1"/>
    </source>
</evidence>
<evidence type="ECO:0000313" key="2">
    <source>
        <dbReference type="Proteomes" id="UP000805614"/>
    </source>
</evidence>
<keyword evidence="2" id="KW-1185">Reference proteome</keyword>
<dbReference type="RefSeq" id="WP_187243580.1">
    <property type="nucleotide sequence ID" value="NZ_BAAAOK010000013.1"/>
</dbReference>
<gene>
    <name evidence="1" type="ORF">HKK74_13730</name>
</gene>
<sequence length="155" mass="16202">MDEHLLAGVDERDASLLTAADVVVRRAGRSKSEPSSSADVHAHFPGCLVAALVRRGQGCVVTTATGWQARLTPLPLAGPADADDQNVVDAGLDVDADEDDADEDVWSYASLVHAWMVAGRPLDVLNSAFLIMANGRRAVRVGASRTSWGVGAAIA</sequence>
<organism evidence="1 2">
    <name type="scientific">Actinomadura alba</name>
    <dbReference type="NCBI Taxonomy" id="406431"/>
    <lineage>
        <taxon>Bacteria</taxon>
        <taxon>Bacillati</taxon>
        <taxon>Actinomycetota</taxon>
        <taxon>Actinomycetes</taxon>
        <taxon>Streptosporangiales</taxon>
        <taxon>Thermomonosporaceae</taxon>
        <taxon>Actinomadura</taxon>
    </lineage>
</organism>
<name>A0ABR7LP81_9ACTN</name>
<protein>
    <submittedName>
        <fullName evidence="1">Uncharacterized protein</fullName>
    </submittedName>
</protein>
<reference evidence="1 2" key="1">
    <citation type="submission" date="2020-06" db="EMBL/GenBank/DDBJ databases">
        <title>Actinomadura xiongansis sp. nov., isolated from soil of Baiyangdian.</title>
        <authorList>
            <person name="Zhang X."/>
        </authorList>
    </citation>
    <scope>NUCLEOTIDE SEQUENCE [LARGE SCALE GENOMIC DNA]</scope>
    <source>
        <strain evidence="1 2">HBUM206468</strain>
    </source>
</reference>
<dbReference type="Proteomes" id="UP000805614">
    <property type="component" value="Unassembled WGS sequence"/>
</dbReference>
<dbReference type="EMBL" id="JABVEC010000009">
    <property type="protein sequence ID" value="MBC6466556.1"/>
    <property type="molecule type" value="Genomic_DNA"/>
</dbReference>